<evidence type="ECO:0000259" key="6">
    <source>
        <dbReference type="PROSITE" id="PS50983"/>
    </source>
</evidence>
<accession>A0ABY5D5P0</accession>
<evidence type="ECO:0000313" key="7">
    <source>
        <dbReference type="EMBL" id="USY18813.1"/>
    </source>
</evidence>
<sequence>MFTGPAPRSIACALIVLLPLSACGNAGDRSSESAPSSQAAEGAFPVTIEHEFGSTTIEEEPERVVTLGVTDADAVLALDLVPVGNTGYTFYESGLGPWTDDLVEGAELARIDSDSEPNVEQIANLAPDLIIGVSAGFEDAVYETLSQIAPVVARPAGVAAYTVPRDEATEIIATALGRPEEGVALNEATGELLEQARAEYPEFEGLTGTAVLPYDGKYGAYLPGDARGRFLLSLGFDIPEAITERDRGDDFFVELSAERVDLLDGDLLLVVSDDEDFDITEGSSVFDSLDVVREDSVVTTTLDERGAVTYNSVLSLPYALDHLAPRIGEALS</sequence>
<dbReference type="InterPro" id="IPR002491">
    <property type="entry name" value="ABC_transptr_periplasmic_BD"/>
</dbReference>
<dbReference type="PROSITE" id="PS50983">
    <property type="entry name" value="FE_B12_PBP"/>
    <property type="match status" value="1"/>
</dbReference>
<proteinExistence type="inferred from homology"/>
<evidence type="ECO:0000256" key="5">
    <source>
        <dbReference type="SAM" id="SignalP"/>
    </source>
</evidence>
<keyword evidence="4 5" id="KW-0732">Signal</keyword>
<evidence type="ECO:0000256" key="4">
    <source>
        <dbReference type="ARBA" id="ARBA00022729"/>
    </source>
</evidence>
<dbReference type="Pfam" id="PF01497">
    <property type="entry name" value="Peripla_BP_2"/>
    <property type="match status" value="1"/>
</dbReference>
<dbReference type="RefSeq" id="WP_254418126.1">
    <property type="nucleotide sequence ID" value="NZ_BAAAJB010000016.1"/>
</dbReference>
<dbReference type="PANTHER" id="PTHR30532:SF24">
    <property type="entry name" value="FERRIC ENTEROBACTIN-BINDING PERIPLASMIC PROTEIN FEPB"/>
    <property type="match status" value="1"/>
</dbReference>
<keyword evidence="8" id="KW-1185">Reference proteome</keyword>
<feature type="signal peptide" evidence="5">
    <location>
        <begin position="1"/>
        <end position="26"/>
    </location>
</feature>
<organism evidence="7 8">
    <name type="scientific">Nocardiopsis exhalans</name>
    <dbReference type="NCBI Taxonomy" id="163604"/>
    <lineage>
        <taxon>Bacteria</taxon>
        <taxon>Bacillati</taxon>
        <taxon>Actinomycetota</taxon>
        <taxon>Actinomycetes</taxon>
        <taxon>Streptosporangiales</taxon>
        <taxon>Nocardiopsidaceae</taxon>
        <taxon>Nocardiopsis</taxon>
    </lineage>
</organism>
<dbReference type="SUPFAM" id="SSF53807">
    <property type="entry name" value="Helical backbone' metal receptor"/>
    <property type="match status" value="1"/>
</dbReference>
<name>A0ABY5D5P0_9ACTN</name>
<dbReference type="PANTHER" id="PTHR30532">
    <property type="entry name" value="IRON III DICITRATE-BINDING PERIPLASMIC PROTEIN"/>
    <property type="match status" value="1"/>
</dbReference>
<protein>
    <submittedName>
        <fullName evidence="7">ABC transporter substrate-binding protein</fullName>
    </submittedName>
</protein>
<evidence type="ECO:0000313" key="8">
    <source>
        <dbReference type="Proteomes" id="UP001055940"/>
    </source>
</evidence>
<comment type="similarity">
    <text evidence="2">Belongs to the bacterial solute-binding protein 8 family.</text>
</comment>
<keyword evidence="3" id="KW-0813">Transport</keyword>
<dbReference type="Proteomes" id="UP001055940">
    <property type="component" value="Chromosome"/>
</dbReference>
<evidence type="ECO:0000256" key="1">
    <source>
        <dbReference type="ARBA" id="ARBA00004196"/>
    </source>
</evidence>
<dbReference type="EMBL" id="CP099837">
    <property type="protein sequence ID" value="USY18813.1"/>
    <property type="molecule type" value="Genomic_DNA"/>
</dbReference>
<evidence type="ECO:0000256" key="2">
    <source>
        <dbReference type="ARBA" id="ARBA00008814"/>
    </source>
</evidence>
<feature type="domain" description="Fe/B12 periplasmic-binding" evidence="6">
    <location>
        <begin position="63"/>
        <end position="331"/>
    </location>
</feature>
<gene>
    <name evidence="7" type="ORF">NE857_26590</name>
</gene>
<feature type="chain" id="PRO_5045739727" evidence="5">
    <location>
        <begin position="27"/>
        <end position="332"/>
    </location>
</feature>
<dbReference type="InterPro" id="IPR051313">
    <property type="entry name" value="Bact_iron-sidero_bind"/>
</dbReference>
<reference evidence="7" key="1">
    <citation type="submission" date="2022-06" db="EMBL/GenBank/DDBJ databases">
        <authorList>
            <person name="Ping M."/>
        </authorList>
    </citation>
    <scope>NUCLEOTIDE SEQUENCE</scope>
    <source>
        <strain evidence="7">JCM11759T</strain>
    </source>
</reference>
<comment type="subcellular location">
    <subcellularLocation>
        <location evidence="1">Cell envelope</location>
    </subcellularLocation>
</comment>
<dbReference type="Gene3D" id="3.40.50.1980">
    <property type="entry name" value="Nitrogenase molybdenum iron protein domain"/>
    <property type="match status" value="2"/>
</dbReference>
<evidence type="ECO:0000256" key="3">
    <source>
        <dbReference type="ARBA" id="ARBA00022448"/>
    </source>
</evidence>